<feature type="transmembrane region" description="Helical" evidence="1">
    <location>
        <begin position="310"/>
        <end position="330"/>
    </location>
</feature>
<dbReference type="RefSeq" id="WP_132318942.1">
    <property type="nucleotide sequence ID" value="NZ_FWZT01000008.1"/>
</dbReference>
<protein>
    <submittedName>
        <fullName evidence="3">Adenylate and Guanylate cyclase catalytic domain-containing protein</fullName>
    </submittedName>
</protein>
<proteinExistence type="predicted"/>
<feature type="transmembrane region" description="Helical" evidence="1">
    <location>
        <begin position="342"/>
        <end position="363"/>
    </location>
</feature>
<keyword evidence="1" id="KW-0472">Membrane</keyword>
<dbReference type="EMBL" id="FWZT01000008">
    <property type="protein sequence ID" value="SMF26008.1"/>
    <property type="molecule type" value="Genomic_DNA"/>
</dbReference>
<dbReference type="Pfam" id="PF07695">
    <property type="entry name" value="7TMR-DISM_7TM"/>
    <property type="match status" value="1"/>
</dbReference>
<dbReference type="InterPro" id="IPR001054">
    <property type="entry name" value="A/G_cyclase"/>
</dbReference>
<dbReference type="PROSITE" id="PS50125">
    <property type="entry name" value="GUANYLATE_CYCLASE_2"/>
    <property type="match status" value="1"/>
</dbReference>
<dbReference type="SUPFAM" id="SSF55073">
    <property type="entry name" value="Nucleotide cyclase"/>
    <property type="match status" value="1"/>
</dbReference>
<dbReference type="GO" id="GO:0009190">
    <property type="term" value="P:cyclic nucleotide biosynthetic process"/>
    <property type="evidence" value="ECO:0007669"/>
    <property type="project" value="InterPro"/>
</dbReference>
<feature type="transmembrane region" description="Helical" evidence="1">
    <location>
        <begin position="197"/>
        <end position="219"/>
    </location>
</feature>
<dbReference type="InterPro" id="IPR011622">
    <property type="entry name" value="7TMR_DISM_rcpt_extracell_dom2"/>
</dbReference>
<evidence type="ECO:0000313" key="4">
    <source>
        <dbReference type="Proteomes" id="UP000192907"/>
    </source>
</evidence>
<dbReference type="STRING" id="1513793.SAMN06296036_108102"/>
<keyword evidence="1" id="KW-0812">Transmembrane</keyword>
<feature type="transmembrane region" description="Helical" evidence="1">
    <location>
        <begin position="283"/>
        <end position="303"/>
    </location>
</feature>
<feature type="domain" description="Guanylate cyclase" evidence="2">
    <location>
        <begin position="413"/>
        <end position="548"/>
    </location>
</feature>
<gene>
    <name evidence="3" type="ORF">SAMN06296036_108102</name>
</gene>
<evidence type="ECO:0000256" key="1">
    <source>
        <dbReference type="SAM" id="Phobius"/>
    </source>
</evidence>
<feature type="transmembrane region" description="Helical" evidence="1">
    <location>
        <begin position="225"/>
        <end position="245"/>
    </location>
</feature>
<dbReference type="Pfam" id="PF07696">
    <property type="entry name" value="7TMR-DISMED2"/>
    <property type="match status" value="1"/>
</dbReference>
<evidence type="ECO:0000313" key="3">
    <source>
        <dbReference type="EMBL" id="SMF26008.1"/>
    </source>
</evidence>
<sequence length="623" mass="70810">MIKQLGLWLVLSSKLLGAEPISINHESFNGQNFGLEASWLIGELSFDQVRSSDAKFFRSDRDLNSFGFSAKTLWAKYQFENSANQPRTFYIFDNLIQNLRIQVYKNQQLLGELYPHDSLRKRIIPVQLEANTTATIYIRKDIEGPLRQTWTFWNNRDALHHRMMSYERNWGVVIAVFAMSLFFNAILFTVYRSRVYIFYSAYILTFAFSATVQWSMFPLPHADHWFMAAGVLCQMMIALFSLDFLDIDQRHPIFRRAMLIVVGIDFLVLPLAVFNLIALTRIMVVTVSLGSVLGLVLALMIFIQERKSHQLIYTVGFGVMLAGSVVQALVWRGFLPQFSEHFLWYAGMLENVIMIYAIAIRIANTEKDRVHVLESMNHSYAQLAKVFYPHQIELMEAGQPLEASMPIGSGDACVISFDIAGSSLIAAPGTQDFFRAVFAECGEIMMANYRQQPLQANAFRIKEMGDGFLCTVGFPFQSPHDNIFVAASDLALDFLQAFCKGLEAFDYDQAVYCGLGIAYGPVEGFYPKSPPIEYDLFGRGLVLATRYEQLRKLVLKALKVQSNIVILQDTVYRALPPEKQAAFKKFSLLEHNIVVRNDKGAQFIYYQLISQQGGLELNMKSAV</sequence>
<feature type="transmembrane region" description="Helical" evidence="1">
    <location>
        <begin position="257"/>
        <end position="277"/>
    </location>
</feature>
<dbReference type="InterPro" id="IPR011623">
    <property type="entry name" value="7TMR_DISM_rcpt_extracell_dom1"/>
</dbReference>
<keyword evidence="1" id="KW-1133">Transmembrane helix</keyword>
<organism evidence="3 4">
    <name type="scientific">Pseudobacteriovorax antillogorgiicola</name>
    <dbReference type="NCBI Taxonomy" id="1513793"/>
    <lineage>
        <taxon>Bacteria</taxon>
        <taxon>Pseudomonadati</taxon>
        <taxon>Bdellovibrionota</taxon>
        <taxon>Oligoflexia</taxon>
        <taxon>Oligoflexales</taxon>
        <taxon>Pseudobacteriovoracaceae</taxon>
        <taxon>Pseudobacteriovorax</taxon>
    </lineage>
</organism>
<evidence type="ECO:0000259" key="2">
    <source>
        <dbReference type="PROSITE" id="PS50125"/>
    </source>
</evidence>
<dbReference type="GO" id="GO:0004016">
    <property type="term" value="F:adenylate cyclase activity"/>
    <property type="evidence" value="ECO:0007669"/>
    <property type="project" value="UniProtKB-ARBA"/>
</dbReference>
<keyword evidence="4" id="KW-1185">Reference proteome</keyword>
<name>A0A1Y6BXC2_9BACT</name>
<feature type="transmembrane region" description="Helical" evidence="1">
    <location>
        <begin position="170"/>
        <end position="190"/>
    </location>
</feature>
<dbReference type="GO" id="GO:0035556">
    <property type="term" value="P:intracellular signal transduction"/>
    <property type="evidence" value="ECO:0007669"/>
    <property type="project" value="InterPro"/>
</dbReference>
<dbReference type="AlphaFoldDB" id="A0A1Y6BXC2"/>
<dbReference type="InterPro" id="IPR029787">
    <property type="entry name" value="Nucleotide_cyclase"/>
</dbReference>
<dbReference type="Proteomes" id="UP000192907">
    <property type="component" value="Unassembled WGS sequence"/>
</dbReference>
<dbReference type="Gene3D" id="2.60.40.2380">
    <property type="match status" value="1"/>
</dbReference>
<dbReference type="Gene3D" id="3.30.70.1230">
    <property type="entry name" value="Nucleotide cyclase"/>
    <property type="match status" value="1"/>
</dbReference>
<reference evidence="4" key="1">
    <citation type="submission" date="2017-04" db="EMBL/GenBank/DDBJ databases">
        <authorList>
            <person name="Varghese N."/>
            <person name="Submissions S."/>
        </authorList>
    </citation>
    <scope>NUCLEOTIDE SEQUENCE [LARGE SCALE GENOMIC DNA]</scope>
    <source>
        <strain evidence="4">RKEM611</strain>
    </source>
</reference>
<accession>A0A1Y6BXC2</accession>
<dbReference type="OrthoDB" id="7053556at2"/>